<dbReference type="RefSeq" id="WP_012636033.1">
    <property type="nucleotide sequence ID" value="NC_011899.1"/>
</dbReference>
<dbReference type="PANTHER" id="PTHR30204:SF69">
    <property type="entry name" value="MERR-FAMILY TRANSCRIPTIONAL REGULATOR"/>
    <property type="match status" value="1"/>
</dbReference>
<dbReference type="InterPro" id="IPR000551">
    <property type="entry name" value="MerR-type_HTH_dom"/>
</dbReference>
<dbReference type="AlphaFoldDB" id="B8CX29"/>
<dbReference type="InterPro" id="IPR009061">
    <property type="entry name" value="DNA-bd_dom_put_sf"/>
</dbReference>
<dbReference type="InterPro" id="IPR047057">
    <property type="entry name" value="MerR_fam"/>
</dbReference>
<evidence type="ECO:0000259" key="5">
    <source>
        <dbReference type="PROSITE" id="PS50937"/>
    </source>
</evidence>
<keyword evidence="7" id="KW-1185">Reference proteome</keyword>
<dbReference type="eggNOG" id="COG0789">
    <property type="taxonomic scope" value="Bacteria"/>
</dbReference>
<dbReference type="PANTHER" id="PTHR30204">
    <property type="entry name" value="REDOX-CYCLING DRUG-SENSING TRANSCRIPTIONAL ACTIVATOR SOXR"/>
    <property type="match status" value="1"/>
</dbReference>
<dbReference type="KEGG" id="hor:Hore_10940"/>
<evidence type="ECO:0000256" key="3">
    <source>
        <dbReference type="ARBA" id="ARBA00023125"/>
    </source>
</evidence>
<proteinExistence type="predicted"/>
<dbReference type="Gene3D" id="1.10.1660.10">
    <property type="match status" value="1"/>
</dbReference>
<sequence length="174" mass="20590">MEKKDYTTSEAAEILNVAPSTLRYWESELGNYLKIPRDKNGYRKFTPDNIETLKKIKEYLYERKFSIKQVREILNLEESKQDVAATLVGETDERVSSLVSILIDKIDGVENGIKELKEGQQNLKTEYLQAIKLLNITFERRDRELIKEIRKRLDQRKEENNKNLLKRLLPWSDK</sequence>
<keyword evidence="4" id="KW-0804">Transcription</keyword>
<dbReference type="Pfam" id="PF13411">
    <property type="entry name" value="MerR_1"/>
    <property type="match status" value="1"/>
</dbReference>
<dbReference type="GO" id="GO:0003677">
    <property type="term" value="F:DNA binding"/>
    <property type="evidence" value="ECO:0007669"/>
    <property type="project" value="UniProtKB-KW"/>
</dbReference>
<gene>
    <name evidence="6" type="ordered locus">Hore_10940</name>
</gene>
<feature type="domain" description="HTH merR-type" evidence="5">
    <location>
        <begin position="5"/>
        <end position="76"/>
    </location>
</feature>
<protein>
    <submittedName>
        <fullName evidence="6">Putative transcriptional regulator, MerR family</fullName>
    </submittedName>
</protein>
<dbReference type="EMBL" id="CP001098">
    <property type="protein sequence ID" value="ACL69848.1"/>
    <property type="molecule type" value="Genomic_DNA"/>
</dbReference>
<dbReference type="PROSITE" id="PS50937">
    <property type="entry name" value="HTH_MERR_2"/>
    <property type="match status" value="1"/>
</dbReference>
<dbReference type="SUPFAM" id="SSF46955">
    <property type="entry name" value="Putative DNA-binding domain"/>
    <property type="match status" value="1"/>
</dbReference>
<reference evidence="6 7" key="1">
    <citation type="journal article" date="2009" name="PLoS ONE">
        <title>Genome analysis of the anaerobic thermohalophilic bacterium Halothermothrix orenii.</title>
        <authorList>
            <person name="Mavromatis K."/>
            <person name="Ivanova N."/>
            <person name="Anderson I."/>
            <person name="Lykidis A."/>
            <person name="Hooper S.D."/>
            <person name="Sun H."/>
            <person name="Kunin V."/>
            <person name="Lapidus A."/>
            <person name="Hugenholtz P."/>
            <person name="Patel B."/>
            <person name="Kyrpides N.C."/>
        </authorList>
    </citation>
    <scope>NUCLEOTIDE SEQUENCE [LARGE SCALE GENOMIC DNA]</scope>
    <source>
        <strain evidence="7">H 168 / OCM 544 / DSM 9562</strain>
    </source>
</reference>
<dbReference type="GO" id="GO:0003700">
    <property type="term" value="F:DNA-binding transcription factor activity"/>
    <property type="evidence" value="ECO:0007669"/>
    <property type="project" value="InterPro"/>
</dbReference>
<organism evidence="6 7">
    <name type="scientific">Halothermothrix orenii (strain H 168 / OCM 544 / DSM 9562)</name>
    <dbReference type="NCBI Taxonomy" id="373903"/>
    <lineage>
        <taxon>Bacteria</taxon>
        <taxon>Bacillati</taxon>
        <taxon>Bacillota</taxon>
        <taxon>Clostridia</taxon>
        <taxon>Halanaerobiales</taxon>
        <taxon>Halothermotrichaceae</taxon>
        <taxon>Halothermothrix</taxon>
    </lineage>
</organism>
<evidence type="ECO:0000256" key="2">
    <source>
        <dbReference type="ARBA" id="ARBA00023015"/>
    </source>
</evidence>
<dbReference type="Proteomes" id="UP000000719">
    <property type="component" value="Chromosome"/>
</dbReference>
<dbReference type="HOGENOM" id="CLU_1537977_0_0_9"/>
<keyword evidence="3" id="KW-0238">DNA-binding</keyword>
<dbReference type="OrthoDB" id="9811174at2"/>
<keyword evidence="2" id="KW-0805">Transcription regulation</keyword>
<evidence type="ECO:0000256" key="1">
    <source>
        <dbReference type="ARBA" id="ARBA00022491"/>
    </source>
</evidence>
<evidence type="ECO:0000313" key="6">
    <source>
        <dbReference type="EMBL" id="ACL69848.1"/>
    </source>
</evidence>
<dbReference type="STRING" id="373903.Hore_10940"/>
<evidence type="ECO:0000313" key="7">
    <source>
        <dbReference type="Proteomes" id="UP000000719"/>
    </source>
</evidence>
<dbReference type="SMART" id="SM00422">
    <property type="entry name" value="HTH_MERR"/>
    <property type="match status" value="1"/>
</dbReference>
<name>B8CX29_HALOH</name>
<dbReference type="CDD" id="cd04764">
    <property type="entry name" value="HTH_MlrA-like_sg1"/>
    <property type="match status" value="1"/>
</dbReference>
<accession>B8CX29</accession>
<keyword evidence="1" id="KW-0678">Repressor</keyword>
<evidence type="ECO:0000256" key="4">
    <source>
        <dbReference type="ARBA" id="ARBA00023163"/>
    </source>
</evidence>